<proteinExistence type="predicted"/>
<feature type="non-terminal residue" evidence="1">
    <location>
        <position position="159"/>
    </location>
</feature>
<dbReference type="SUPFAM" id="SSF53756">
    <property type="entry name" value="UDP-Glycosyltransferase/glycogen phosphorylase"/>
    <property type="match status" value="1"/>
</dbReference>
<evidence type="ECO:0008006" key="2">
    <source>
        <dbReference type="Google" id="ProtNLM"/>
    </source>
</evidence>
<comment type="caution">
    <text evidence="1">The sequence shown here is derived from an EMBL/GenBank/DDBJ whole genome shotgun (WGS) entry which is preliminary data.</text>
</comment>
<protein>
    <recommendedName>
        <fullName evidence="2">Glycosyl transferase family 1 domain-containing protein</fullName>
    </recommendedName>
</protein>
<name>X1EIX8_9ZZZZ</name>
<dbReference type="EMBL" id="BARU01014376">
    <property type="protein sequence ID" value="GAH32542.1"/>
    <property type="molecule type" value="Genomic_DNA"/>
</dbReference>
<evidence type="ECO:0000313" key="1">
    <source>
        <dbReference type="EMBL" id="GAH32542.1"/>
    </source>
</evidence>
<gene>
    <name evidence="1" type="ORF">S03H2_25411</name>
</gene>
<organism evidence="1">
    <name type="scientific">marine sediment metagenome</name>
    <dbReference type="NCBI Taxonomy" id="412755"/>
    <lineage>
        <taxon>unclassified sequences</taxon>
        <taxon>metagenomes</taxon>
        <taxon>ecological metagenomes</taxon>
    </lineage>
</organism>
<dbReference type="AlphaFoldDB" id="X1EIX8"/>
<dbReference type="Gene3D" id="3.40.50.2000">
    <property type="entry name" value="Glycogen Phosphorylase B"/>
    <property type="match status" value="1"/>
</dbReference>
<sequence length="159" mass="18233">MKNLNYILEKADVGIIPSIWEEAYGLVGIELLAKGIPVIGNLCTVKENIGDGCLKCCEHAPKNNRYLIKKTLTYYLKRIYLYKPLKLFSVTLKRIYNLIISHKNNPALDTNYGNDLSNLFQKRRTINLNSLKKIDLLIAVSNKVNDIYKNFLKIDNIIT</sequence>
<reference evidence="1" key="1">
    <citation type="journal article" date="2014" name="Front. Microbiol.">
        <title>High frequency of phylogenetically diverse reductive dehalogenase-homologous genes in deep subseafloor sedimentary metagenomes.</title>
        <authorList>
            <person name="Kawai M."/>
            <person name="Futagami T."/>
            <person name="Toyoda A."/>
            <person name="Takaki Y."/>
            <person name="Nishi S."/>
            <person name="Hori S."/>
            <person name="Arai W."/>
            <person name="Tsubouchi T."/>
            <person name="Morono Y."/>
            <person name="Uchiyama I."/>
            <person name="Ito T."/>
            <person name="Fujiyama A."/>
            <person name="Inagaki F."/>
            <person name="Takami H."/>
        </authorList>
    </citation>
    <scope>NUCLEOTIDE SEQUENCE</scope>
    <source>
        <strain evidence="1">Expedition CK06-06</strain>
    </source>
</reference>
<accession>X1EIX8</accession>